<evidence type="ECO:0000313" key="2">
    <source>
        <dbReference type="EMBL" id="CAK9187019.1"/>
    </source>
</evidence>
<accession>A0ABC8V177</accession>
<dbReference type="AlphaFoldDB" id="A0ABC8V177"/>
<comment type="caution">
    <text evidence="2">The sequence shown here is derived from an EMBL/GenBank/DDBJ whole genome shotgun (WGS) entry which is preliminary data.</text>
</comment>
<proteinExistence type="predicted"/>
<keyword evidence="3" id="KW-1185">Reference proteome</keyword>
<keyword evidence="1" id="KW-0472">Membrane</keyword>
<dbReference type="PANTHER" id="PTHR31170">
    <property type="entry name" value="BNAC04G53230D PROTEIN"/>
    <property type="match status" value="1"/>
</dbReference>
<name>A0ABC8V177_9AQUA</name>
<organism evidence="2 3">
    <name type="scientific">Ilex paraguariensis</name>
    <name type="common">yerba mate</name>
    <dbReference type="NCBI Taxonomy" id="185542"/>
    <lineage>
        <taxon>Eukaryota</taxon>
        <taxon>Viridiplantae</taxon>
        <taxon>Streptophyta</taxon>
        <taxon>Embryophyta</taxon>
        <taxon>Tracheophyta</taxon>
        <taxon>Spermatophyta</taxon>
        <taxon>Magnoliopsida</taxon>
        <taxon>eudicotyledons</taxon>
        <taxon>Gunneridae</taxon>
        <taxon>Pentapetalae</taxon>
        <taxon>asterids</taxon>
        <taxon>campanulids</taxon>
        <taxon>Aquifoliales</taxon>
        <taxon>Aquifoliaceae</taxon>
        <taxon>Ilex</taxon>
    </lineage>
</organism>
<evidence type="ECO:0000256" key="1">
    <source>
        <dbReference type="SAM" id="Phobius"/>
    </source>
</evidence>
<dbReference type="PANTHER" id="PTHR31170:SF17">
    <property type="match status" value="1"/>
</dbReference>
<dbReference type="EMBL" id="CAUOFW020009769">
    <property type="protein sequence ID" value="CAK9187019.1"/>
    <property type="molecule type" value="Genomic_DNA"/>
</dbReference>
<sequence>MVDANQETEWNFIKCTTELREVGIKFEKATESFSLLDVNFEHGKMKIPPLNIEDDTEVFFRNLMAFEEYNGRTEPNYVIDYAKVIDCLINFPKDAEKLHHYGIIDNWLGDDKVVSTLFNKLGNQISINSATFCYLKVFNKVNKHCERRRHTWMAKVKHNYFNSPWSTISVVGAGVLLILTAIQTVMKLKSSELQGANDDDVGAVEGANDDDVGAVEVMQLKSSELQGANDDDVGAVEVMQLKSSELQGANDDDVGAVEGFVGEKITPGHCLVHDISLGIVIEAFTFMKKNLGQWGKKHQTYFGAFQSTALHKNLYRFVGVRPASNYFRKQEAANQLLPKSNDTLTFSVENILDNEGCIGYKAGSWWPEARRLQTAHGLALPLKAMCI</sequence>
<dbReference type="Proteomes" id="UP001642360">
    <property type="component" value="Unassembled WGS sequence"/>
</dbReference>
<keyword evidence="1" id="KW-1133">Transmembrane helix</keyword>
<protein>
    <submittedName>
        <fullName evidence="2">Uncharacterized protein</fullName>
    </submittedName>
</protein>
<dbReference type="InterPro" id="IPR004158">
    <property type="entry name" value="DUF247_pln"/>
</dbReference>
<evidence type="ECO:0000313" key="3">
    <source>
        <dbReference type="Proteomes" id="UP001642360"/>
    </source>
</evidence>
<gene>
    <name evidence="2" type="ORF">ILEXP_LOCUS57524</name>
</gene>
<dbReference type="Pfam" id="PF03140">
    <property type="entry name" value="DUF247"/>
    <property type="match status" value="1"/>
</dbReference>
<feature type="transmembrane region" description="Helical" evidence="1">
    <location>
        <begin position="165"/>
        <end position="182"/>
    </location>
</feature>
<keyword evidence="1" id="KW-0812">Transmembrane</keyword>
<reference evidence="2 3" key="1">
    <citation type="submission" date="2024-02" db="EMBL/GenBank/DDBJ databases">
        <authorList>
            <person name="Vignale AGUSTIN F."/>
            <person name="Sosa J E."/>
            <person name="Modenutti C."/>
        </authorList>
    </citation>
    <scope>NUCLEOTIDE SEQUENCE [LARGE SCALE GENOMIC DNA]</scope>
</reference>